<organism evidence="3 4">
    <name type="scientific">Halogeometricum borinquense</name>
    <dbReference type="NCBI Taxonomy" id="60847"/>
    <lineage>
        <taxon>Archaea</taxon>
        <taxon>Methanobacteriati</taxon>
        <taxon>Methanobacteriota</taxon>
        <taxon>Stenosarchaea group</taxon>
        <taxon>Halobacteria</taxon>
        <taxon>Halobacteriales</taxon>
        <taxon>Haloferacaceae</taxon>
        <taxon>Halogeometricum</taxon>
    </lineage>
</organism>
<dbReference type="RefSeq" id="WP_006054270.1">
    <property type="nucleotide sequence ID" value="NZ_CP048739.1"/>
</dbReference>
<gene>
    <name evidence="3" type="ORF">ELS19_08390</name>
    <name evidence="2" type="ORF">G3I44_10670</name>
</gene>
<evidence type="ECO:0000313" key="4">
    <source>
        <dbReference type="Proteomes" id="UP000294028"/>
    </source>
</evidence>
<dbReference type="Proteomes" id="UP000465846">
    <property type="component" value="Chromosome"/>
</dbReference>
<dbReference type="EMBL" id="RZHH01000002">
    <property type="protein sequence ID" value="RYJ13980.1"/>
    <property type="molecule type" value="Genomic_DNA"/>
</dbReference>
<evidence type="ECO:0000313" key="2">
    <source>
        <dbReference type="EMBL" id="QIB74705.1"/>
    </source>
</evidence>
<sequence length="101" mass="10947">MTDSDDDAAGDTFGVGIHVTDSDLQFVVHVPSNIDSGWRDPDEFQQLVERVVWDRLDQRRVLQAVATDTPAGETVSLGRVTLHPDGTVIETDLSAPTADDA</sequence>
<proteinExistence type="predicted"/>
<reference evidence="2 5" key="2">
    <citation type="submission" date="2020-02" db="EMBL/GenBank/DDBJ databases">
        <title>Whole genome sequence of Halogeometricum borinquense strain wsp4.</title>
        <authorList>
            <person name="Verma D.K."/>
            <person name="Gopal K."/>
            <person name="Prasad E.S."/>
        </authorList>
    </citation>
    <scope>NUCLEOTIDE SEQUENCE [LARGE SCALE GENOMIC DNA]</scope>
    <source>
        <strain evidence="5">wsp4</strain>
        <strain evidence="2">Wsp4</strain>
    </source>
</reference>
<dbReference type="EMBL" id="CP048739">
    <property type="protein sequence ID" value="QIB74705.1"/>
    <property type="molecule type" value="Genomic_DNA"/>
</dbReference>
<feature type="domain" description="DUF8124" evidence="1">
    <location>
        <begin position="9"/>
        <end position="96"/>
    </location>
</feature>
<evidence type="ECO:0000313" key="5">
    <source>
        <dbReference type="Proteomes" id="UP000465846"/>
    </source>
</evidence>
<dbReference type="AlphaFoldDB" id="A0A482T885"/>
<dbReference type="GeneID" id="9993280"/>
<protein>
    <recommendedName>
        <fullName evidence="1">DUF8124 domain-containing protein</fullName>
    </recommendedName>
</protein>
<evidence type="ECO:0000313" key="3">
    <source>
        <dbReference type="EMBL" id="RYJ13980.1"/>
    </source>
</evidence>
<dbReference type="Proteomes" id="UP000294028">
    <property type="component" value="Unassembled WGS sequence"/>
</dbReference>
<reference evidence="3 4" key="1">
    <citation type="submission" date="2018-12" db="EMBL/GenBank/DDBJ databases">
        <title>Genome analysis provides insights into bioremediation potentialities of Halogeometricum borinquense strain N11.</title>
        <authorList>
            <person name="Najjari A."/>
            <person name="Youssef N."/>
            <person name="Fhoula I."/>
            <person name="Ben Dhia O."/>
            <person name="Mahjoubi M."/>
            <person name="Ouzari H.I."/>
            <person name="Cherif A."/>
        </authorList>
    </citation>
    <scope>NUCLEOTIDE SEQUENCE [LARGE SCALE GENOMIC DNA]</scope>
    <source>
        <strain evidence="3 4">N11</strain>
    </source>
</reference>
<accession>A0A482T885</accession>
<name>A0A482T885_9EURY</name>
<dbReference type="Pfam" id="PF26445">
    <property type="entry name" value="DUF8124"/>
    <property type="match status" value="1"/>
</dbReference>
<evidence type="ECO:0000259" key="1">
    <source>
        <dbReference type="Pfam" id="PF26445"/>
    </source>
</evidence>
<dbReference type="OMA" id="LVERVTW"/>
<dbReference type="InterPro" id="IPR058437">
    <property type="entry name" value="DUF8124"/>
</dbReference>